<comment type="catalytic activity">
    <reaction evidence="6">
        <text>2 D-glyceraldehyde 3-phosphate = 4-(hydroxymethyl)-2-furancarboxaldehyde phosphate + phosphate + 2 H2O</text>
        <dbReference type="Rhea" id="RHEA:43536"/>
        <dbReference type="ChEBI" id="CHEBI:15377"/>
        <dbReference type="ChEBI" id="CHEBI:43474"/>
        <dbReference type="ChEBI" id="CHEBI:59776"/>
        <dbReference type="ChEBI" id="CHEBI:83407"/>
        <dbReference type="EC" id="4.2.3.153"/>
    </reaction>
</comment>
<dbReference type="EC" id="4.2.3.153" evidence="2"/>
<dbReference type="EMBL" id="CP036349">
    <property type="protein sequence ID" value="QDV72927.1"/>
    <property type="molecule type" value="Genomic_DNA"/>
</dbReference>
<dbReference type="Proteomes" id="UP000316426">
    <property type="component" value="Chromosome"/>
</dbReference>
<protein>
    <recommendedName>
        <fullName evidence="2">(5-formylfuran-3-yl)methyl phosphate synthase</fullName>
        <ecNumber evidence="2">4.2.3.153</ecNumber>
    </recommendedName>
    <alternativeName>
        <fullName evidence="5">4-(hydroxymethyl)-2-furancarboxaldehyde-phosphate synthase</fullName>
    </alternativeName>
</protein>
<evidence type="ECO:0000256" key="6">
    <source>
        <dbReference type="ARBA" id="ARBA00047628"/>
    </source>
</evidence>
<proteinExistence type="predicted"/>
<evidence type="ECO:0000256" key="2">
    <source>
        <dbReference type="ARBA" id="ARBA00012553"/>
    </source>
</evidence>
<feature type="active site" description="Proton acceptor" evidence="7">
    <location>
        <position position="99"/>
    </location>
</feature>
<dbReference type="GO" id="GO:0016829">
    <property type="term" value="F:lyase activity"/>
    <property type="evidence" value="ECO:0007669"/>
    <property type="project" value="UniProtKB-KW"/>
</dbReference>
<name>A0A518K575_9BACT</name>
<evidence type="ECO:0000313" key="8">
    <source>
        <dbReference type="EMBL" id="QDV72927.1"/>
    </source>
</evidence>
<dbReference type="AlphaFoldDB" id="A0A518K575"/>
<keyword evidence="3" id="KW-0456">Lyase</keyword>
<organism evidence="8 9">
    <name type="scientific">Botrimarina mediterranea</name>
    <dbReference type="NCBI Taxonomy" id="2528022"/>
    <lineage>
        <taxon>Bacteria</taxon>
        <taxon>Pseudomonadati</taxon>
        <taxon>Planctomycetota</taxon>
        <taxon>Planctomycetia</taxon>
        <taxon>Pirellulales</taxon>
        <taxon>Lacipirellulaceae</taxon>
        <taxon>Botrimarina</taxon>
    </lineage>
</organism>
<dbReference type="InterPro" id="IPR007565">
    <property type="entry name" value="4HFCP_synth"/>
</dbReference>
<feature type="active site" description="Schiff-base intermediate with substrate" evidence="7">
    <location>
        <position position="47"/>
    </location>
</feature>
<evidence type="ECO:0000256" key="1">
    <source>
        <dbReference type="ARBA" id="ARBA00003810"/>
    </source>
</evidence>
<sequence length="249" mass="25463">MNATGAIRRIDPTERLGGAGPGLLVSVRDAEEAEAALTGGANVIDVKEPTAGPLGSASIESIAAVVRAVGDAALVTAAMGDISDRFPVEQLPSGIAIGKLGMAGGAKGPWREPSERWASRLPKFTAGALVAYADWRSAGAPTPEEVLTQAEKIGCRGFVVDTWSKGGVCALDLLESDRLRSLVAEAVSQGLFVVLAGSLTIDRIEEAASYDPTLVGVRGAACLGGRSGAIDTGRVRALAKRLSACRRGG</sequence>
<reference evidence="8 9" key="1">
    <citation type="submission" date="2019-02" db="EMBL/GenBank/DDBJ databases">
        <title>Deep-cultivation of Planctomycetes and their phenomic and genomic characterization uncovers novel biology.</title>
        <authorList>
            <person name="Wiegand S."/>
            <person name="Jogler M."/>
            <person name="Boedeker C."/>
            <person name="Pinto D."/>
            <person name="Vollmers J."/>
            <person name="Rivas-Marin E."/>
            <person name="Kohn T."/>
            <person name="Peeters S.H."/>
            <person name="Heuer A."/>
            <person name="Rast P."/>
            <person name="Oberbeckmann S."/>
            <person name="Bunk B."/>
            <person name="Jeske O."/>
            <person name="Meyerdierks A."/>
            <person name="Storesund J.E."/>
            <person name="Kallscheuer N."/>
            <person name="Luecker S."/>
            <person name="Lage O.M."/>
            <person name="Pohl T."/>
            <person name="Merkel B.J."/>
            <person name="Hornburger P."/>
            <person name="Mueller R.-W."/>
            <person name="Bruemmer F."/>
            <person name="Labrenz M."/>
            <person name="Spormann A.M."/>
            <person name="Op den Camp H."/>
            <person name="Overmann J."/>
            <person name="Amann R."/>
            <person name="Jetten M.S.M."/>
            <person name="Mascher T."/>
            <person name="Medema M.H."/>
            <person name="Devos D.P."/>
            <person name="Kaster A.-K."/>
            <person name="Ovreas L."/>
            <person name="Rohde M."/>
            <person name="Galperin M.Y."/>
            <person name="Jogler C."/>
        </authorList>
    </citation>
    <scope>NUCLEOTIDE SEQUENCE [LARGE SCALE GENOMIC DNA]</scope>
    <source>
        <strain evidence="8 9">Spa11</strain>
    </source>
</reference>
<keyword evidence="4" id="KW-0704">Schiff base</keyword>
<dbReference type="PIRSF" id="PIRSF015957">
    <property type="entry name" value="UCP015957"/>
    <property type="match status" value="1"/>
</dbReference>
<evidence type="ECO:0000256" key="7">
    <source>
        <dbReference type="PIRSR" id="PIRSR015957-1"/>
    </source>
</evidence>
<keyword evidence="9" id="KW-1185">Reference proteome</keyword>
<gene>
    <name evidence="8" type="ORF">Spa11_11120</name>
</gene>
<evidence type="ECO:0000256" key="4">
    <source>
        <dbReference type="ARBA" id="ARBA00023270"/>
    </source>
</evidence>
<accession>A0A518K575</accession>
<dbReference type="Pfam" id="PF04476">
    <property type="entry name" value="4HFCP_synth"/>
    <property type="match status" value="1"/>
</dbReference>
<comment type="function">
    <text evidence="1">Catalyzes the formation of 4-(hydroxymethyl)-2-furancarboxaldehyde phosphate (4-HFC-P) from two molecules of glyceraldehyde-3-P (GA-3-P).</text>
</comment>
<evidence type="ECO:0000313" key="9">
    <source>
        <dbReference type="Proteomes" id="UP000316426"/>
    </source>
</evidence>
<evidence type="ECO:0000256" key="5">
    <source>
        <dbReference type="ARBA" id="ARBA00032523"/>
    </source>
</evidence>
<evidence type="ECO:0000256" key="3">
    <source>
        <dbReference type="ARBA" id="ARBA00023239"/>
    </source>
</evidence>
<dbReference type="KEGG" id="bmei:Spa11_11120"/>